<evidence type="ECO:0000256" key="1">
    <source>
        <dbReference type="ARBA" id="ARBA00022679"/>
    </source>
</evidence>
<proteinExistence type="predicted"/>
<dbReference type="EMBL" id="CP111028">
    <property type="protein sequence ID" value="WAR31019.1"/>
    <property type="molecule type" value="Genomic_DNA"/>
</dbReference>
<dbReference type="InterPro" id="IPR027417">
    <property type="entry name" value="P-loop_NTPase"/>
</dbReference>
<evidence type="ECO:0000313" key="3">
    <source>
        <dbReference type="Proteomes" id="UP001164746"/>
    </source>
</evidence>
<keyword evidence="3" id="KW-1185">Reference proteome</keyword>
<name>A0ABY7GBQ5_MYAAR</name>
<dbReference type="SUPFAM" id="SSF52540">
    <property type="entry name" value="P-loop containing nucleoside triphosphate hydrolases"/>
    <property type="match status" value="1"/>
</dbReference>
<protein>
    <submittedName>
        <fullName evidence="2">HS3SA-like protein</fullName>
    </submittedName>
</protein>
<organism evidence="2 3">
    <name type="scientific">Mya arenaria</name>
    <name type="common">Soft-shell clam</name>
    <dbReference type="NCBI Taxonomy" id="6604"/>
    <lineage>
        <taxon>Eukaryota</taxon>
        <taxon>Metazoa</taxon>
        <taxon>Spiralia</taxon>
        <taxon>Lophotrochozoa</taxon>
        <taxon>Mollusca</taxon>
        <taxon>Bivalvia</taxon>
        <taxon>Autobranchia</taxon>
        <taxon>Heteroconchia</taxon>
        <taxon>Euheterodonta</taxon>
        <taxon>Imparidentia</taxon>
        <taxon>Neoheterodontei</taxon>
        <taxon>Myida</taxon>
        <taxon>Myoidea</taxon>
        <taxon>Myidae</taxon>
        <taxon>Mya</taxon>
    </lineage>
</organism>
<reference evidence="2" key="1">
    <citation type="submission" date="2022-11" db="EMBL/GenBank/DDBJ databases">
        <title>Centuries of genome instability and evolution in soft-shell clam transmissible cancer (bioRxiv).</title>
        <authorList>
            <person name="Hart S.F.M."/>
            <person name="Yonemitsu M.A."/>
            <person name="Giersch R.M."/>
            <person name="Beal B.F."/>
            <person name="Arriagada G."/>
            <person name="Davis B.W."/>
            <person name="Ostrander E.A."/>
            <person name="Goff S.P."/>
            <person name="Metzger M.J."/>
        </authorList>
    </citation>
    <scope>NUCLEOTIDE SEQUENCE</scope>
    <source>
        <strain evidence="2">MELC-2E11</strain>
        <tissue evidence="2">Siphon/mantle</tissue>
    </source>
</reference>
<dbReference type="Gene3D" id="3.40.50.300">
    <property type="entry name" value="P-loop containing nucleotide triphosphate hydrolases"/>
    <property type="match status" value="1"/>
</dbReference>
<dbReference type="PANTHER" id="PTHR10605">
    <property type="entry name" value="HEPARAN SULFATE SULFOTRANSFERASE"/>
    <property type="match status" value="1"/>
</dbReference>
<gene>
    <name evidence="2" type="ORF">MAR_033561</name>
</gene>
<sequence>MDNKAFNTPPFMTERLLERNIPAHVGASFELKIHEDVKDGKCLKRLPKAIIVGAMKCGTGTMHEFLNVHPDIRSLTGENDFFINDTLYNKD</sequence>
<dbReference type="PANTHER" id="PTHR10605:SF65">
    <property type="entry name" value="GH20068P"/>
    <property type="match status" value="1"/>
</dbReference>
<keyword evidence="1" id="KW-0808">Transferase</keyword>
<evidence type="ECO:0000313" key="2">
    <source>
        <dbReference type="EMBL" id="WAR31019.1"/>
    </source>
</evidence>
<accession>A0ABY7GBQ5</accession>
<dbReference type="InterPro" id="IPR037359">
    <property type="entry name" value="NST/OST"/>
</dbReference>
<dbReference type="Proteomes" id="UP001164746">
    <property type="component" value="Chromosome 17"/>
</dbReference>